<dbReference type="EMBL" id="JAPMOS010000003">
    <property type="protein sequence ID" value="KAJ4462375.1"/>
    <property type="molecule type" value="Genomic_DNA"/>
</dbReference>
<protein>
    <recommendedName>
        <fullName evidence="4">Exocyst complex component Sec8</fullName>
    </recommendedName>
</protein>
<sequence length="1409" mass="153257">MINQTYATDPISIIMHKPRGGGGARTRPPPRRPEPEPEEEEEEEEDRAPPPRRGGRRDEPEEEEEEEQEPDGEEEEEEEEEEGKGKLGAPWDFIVGELEGVPEVYQNPDLRTIKLVVEAVTQPNEEGENHVEDEIANLEEYLDTVEHLLEMAVKENFSGFNKSIRSFTQIVGSVNGSQTDVKGLEENLSKAKLLFQSRTDDLQELFRKNEKYEAMERIVEDALEVSQLPDRIAECEKNRQFLQAACLLKEANARLAGENLSALPAMEGLRKDLAAKLENMHKVLIEEIHSQIYLKNRPRYLPPVQTGAGAGTTAAPAPSGATPSPAASGQASTASPAPGADGTPAAPATAATAAAASGAGEDLPQVVVGSEGNVVEDGADEDDAGRPRGQQISWKQRSAQLASSLAKADDLGKRKQAQAEDDQAFNPDSDPRRYMTLLVKALGVLGRIPEAVSALRERLSVEIYGSVESLLVLFKKHELVAMGGAPHQPAWAPTSAGTSIWAGSPPAATRSGQSVQQHLAEKAKKRDRLLRLLRAVFTHLLQVLKMHAIFLEVLAQHVGSMPPDEVWDAALEEVQFFLMHLLGLPVFLAADLAEDVAQTSDPASPPLGAPASQSQQHVKLLKRILGVLGEQAPTAVDFDFSAPPRPRPSSPSFARDEYRRRTGSYSPTLAAISPQRLLARSQGQASAGQTSLMEALAGGESGDDMRVSLGGGSGLRFRFADAIVPKRTALPPPPTGLPGQPKAAPPGADKKAGPGQPPAAPTRPPPAEPPATAAAIAAPALPAPTSSPLLRSSPYCITTMYGPALRFGEEAIKAMGLPRRLGFMVFTHATRVRVPASSESRLALFLNGFMERIFFRQLRADLEQSMNKLFDDPHAFHPRLRKRKSPLTDDSLEDRSVFMVRIAHSSPSPIWRLQPGGGAALGVTFGLHASAIGLAELESELAGHLISLSAFAAEFSMEMCGSLKLFADRLWHRMQVPPRHHPPAYVTSPTGCGTAYAGPCHHGRPMVTILCDPLNSSDGMGIQEITQGSFPERVMSDLPQLQPLVEESRIPAIPMVTEHDKLVTVALIAQSLEWLQERMLMVLTPQQALNEGPAPLPWGPTPAAPGGAMHLRKRILGKPGRPTADDFGLGGGSVASLGAPPPPPGVSASAITPQLELAQAHIDGPLASMKGYESKARYFLRLEIRYHCLWHLAQIRKCAVPCHGTAHCPLAHPGTKAGGRGGPSCVDTERRNTYWLEEEMMPEPDECVVLLSRDLAALDERLGFCLPQHKLQFVFEGLDILMSTYMIKLVGFISRINAAGVQKLVRDVYALQQSLTAILPSAEHHFDHVRQYYTLLTLIFINLPARWIWAPTFRRSPHRNSDITLLLYFKNHEQAFTFEEYRTAMELVAPPSKKAIAVSTLERMRGWVA</sequence>
<comment type="similarity">
    <text evidence="4">Belongs to the SEC8 family.</text>
</comment>
<evidence type="ECO:0000256" key="3">
    <source>
        <dbReference type="ARBA" id="ARBA00022927"/>
    </source>
</evidence>
<name>A0ABQ8UZY6_9EUKA</name>
<evidence type="ECO:0000256" key="2">
    <source>
        <dbReference type="ARBA" id="ARBA00022483"/>
    </source>
</evidence>
<keyword evidence="2 4" id="KW-0268">Exocytosis</keyword>
<dbReference type="Proteomes" id="UP001141327">
    <property type="component" value="Unassembled WGS sequence"/>
</dbReference>
<comment type="caution">
    <text evidence="8">The sequence shown here is derived from an EMBL/GenBank/DDBJ whole genome shotgun (WGS) entry which is preliminary data.</text>
</comment>
<feature type="compositionally biased region" description="Acidic residues" evidence="5">
    <location>
        <begin position="36"/>
        <end position="46"/>
    </location>
</feature>
<feature type="region of interest" description="Disordered" evidence="5">
    <location>
        <begin position="637"/>
        <end position="666"/>
    </location>
</feature>
<evidence type="ECO:0000313" key="9">
    <source>
        <dbReference type="Proteomes" id="UP001141327"/>
    </source>
</evidence>
<feature type="compositionally biased region" description="Pro residues" evidence="5">
    <location>
        <begin position="755"/>
        <end position="769"/>
    </location>
</feature>
<dbReference type="InterPro" id="IPR007191">
    <property type="entry name" value="Sec8_exocyst_N"/>
</dbReference>
<evidence type="ECO:0000256" key="1">
    <source>
        <dbReference type="ARBA" id="ARBA00022448"/>
    </source>
</evidence>
<dbReference type="InterPro" id="IPR039682">
    <property type="entry name" value="Sec8/EXOC4"/>
</dbReference>
<reference evidence="8" key="1">
    <citation type="journal article" date="2022" name="bioRxiv">
        <title>Genomics of Preaxostyla Flagellates Illuminates Evolutionary Transitions and the Path Towards Mitochondrial Loss.</title>
        <authorList>
            <person name="Novak L.V.F."/>
            <person name="Treitli S.C."/>
            <person name="Pyrih J."/>
            <person name="Halakuc P."/>
            <person name="Pipaliya S.V."/>
            <person name="Vacek V."/>
            <person name="Brzon O."/>
            <person name="Soukal P."/>
            <person name="Eme L."/>
            <person name="Dacks J.B."/>
            <person name="Karnkowska A."/>
            <person name="Elias M."/>
            <person name="Hampl V."/>
        </authorList>
    </citation>
    <scope>NUCLEOTIDE SEQUENCE</scope>
    <source>
        <strain evidence="8">RCP-MX</strain>
    </source>
</reference>
<keyword evidence="3 4" id="KW-0653">Protein transport</keyword>
<feature type="compositionally biased region" description="Acidic residues" evidence="5">
    <location>
        <begin position="60"/>
        <end position="82"/>
    </location>
</feature>
<feature type="compositionally biased region" description="Low complexity" evidence="5">
    <location>
        <begin position="737"/>
        <end position="747"/>
    </location>
</feature>
<gene>
    <name evidence="8" type="ORF">PAPYR_999</name>
</gene>
<feature type="compositionally biased region" description="Low complexity" evidence="5">
    <location>
        <begin position="305"/>
        <end position="360"/>
    </location>
</feature>
<organism evidence="8 9">
    <name type="scientific">Paratrimastix pyriformis</name>
    <dbReference type="NCBI Taxonomy" id="342808"/>
    <lineage>
        <taxon>Eukaryota</taxon>
        <taxon>Metamonada</taxon>
        <taxon>Preaxostyla</taxon>
        <taxon>Paratrimastigidae</taxon>
        <taxon>Paratrimastix</taxon>
    </lineage>
</organism>
<accession>A0ABQ8UZY6</accession>
<feature type="domain" description="Exocyst complex component Sec8 middle helical bundle" evidence="7">
    <location>
        <begin position="426"/>
        <end position="579"/>
    </location>
</feature>
<proteinExistence type="inferred from homology"/>
<evidence type="ECO:0000256" key="5">
    <source>
        <dbReference type="SAM" id="MobiDB-lite"/>
    </source>
</evidence>
<dbReference type="PANTHER" id="PTHR14146:SF0">
    <property type="entry name" value="EXOCYST COMPLEX COMPONENT 4"/>
    <property type="match status" value="1"/>
</dbReference>
<keyword evidence="1 4" id="KW-0813">Transport</keyword>
<comment type="function">
    <text evidence="4">Component of the exocyst complex involved in the docking of exocytic vesicles with fusion sites on the plasma membrane.</text>
</comment>
<evidence type="ECO:0000256" key="4">
    <source>
        <dbReference type="RuleBase" id="RU367079"/>
    </source>
</evidence>
<feature type="domain" description="Exocyst complex component Sec8 N-terminal" evidence="6">
    <location>
        <begin position="133"/>
        <end position="233"/>
    </location>
</feature>
<dbReference type="InterPro" id="IPR048630">
    <property type="entry name" value="Sec8_M"/>
</dbReference>
<dbReference type="PANTHER" id="PTHR14146">
    <property type="entry name" value="EXOCYST COMPLEX COMPONENT 4"/>
    <property type="match status" value="1"/>
</dbReference>
<feature type="region of interest" description="Disordered" evidence="5">
    <location>
        <begin position="304"/>
        <end position="430"/>
    </location>
</feature>
<keyword evidence="9" id="KW-1185">Reference proteome</keyword>
<evidence type="ECO:0000259" key="7">
    <source>
        <dbReference type="Pfam" id="PF20652"/>
    </source>
</evidence>
<dbReference type="Pfam" id="PF04048">
    <property type="entry name" value="Sec8_N"/>
    <property type="match status" value="1"/>
</dbReference>
<evidence type="ECO:0000313" key="8">
    <source>
        <dbReference type="EMBL" id="KAJ4462375.1"/>
    </source>
</evidence>
<feature type="region of interest" description="Disordered" evidence="5">
    <location>
        <begin position="726"/>
        <end position="772"/>
    </location>
</feature>
<dbReference type="Pfam" id="PF20652">
    <property type="entry name" value="Sec8_C"/>
    <property type="match status" value="1"/>
</dbReference>
<feature type="compositionally biased region" description="Polar residues" evidence="5">
    <location>
        <begin position="390"/>
        <end position="403"/>
    </location>
</feature>
<feature type="region of interest" description="Disordered" evidence="5">
    <location>
        <begin position="1"/>
        <end position="90"/>
    </location>
</feature>
<evidence type="ECO:0000259" key="6">
    <source>
        <dbReference type="Pfam" id="PF04048"/>
    </source>
</evidence>